<dbReference type="InterPro" id="IPR029058">
    <property type="entry name" value="AB_hydrolase_fold"/>
</dbReference>
<gene>
    <name evidence="2" type="ORF">DTO57_03885</name>
</gene>
<dbReference type="Gene3D" id="3.40.50.1820">
    <property type="entry name" value="alpha/beta hydrolase"/>
    <property type="match status" value="1"/>
</dbReference>
<sequence>MLRRSRRAVTQRPRVLSALAASAALTAGVVVGGTLVSFAFARKVVTPVTRRLADTEVLGIDTKAQTITLRRSPDTVLPGRYGLFVNGTHEYLKLGALLTETERTATRKLLTEVEEGEKVGRAATFSGWYFVHPGELHIPYREVSIGSTVGECPAWLFPAPSGGDAATWVISVHGRGTTRSETLRAAPVFRSAGVTSLAVSYRNDGDAPRSDSGHYGLGATEWRDVEAAIEYALANGAERIILMGWSMGGAIVLQTSLRTAYPDKIDSIILDSPVVDWRTVLGYQARELRVPSPVTHIALRQLTMPTWSRVVRSGDAISLNDLDIVTRADELTHPILLLHSDDDGFVPSAASRGLADARPDLVTLAPYVEARHTKLWNYDEKRWSELLRSWVFERGLGSERVS</sequence>
<dbReference type="Proteomes" id="UP000253508">
    <property type="component" value="Unassembled WGS sequence"/>
</dbReference>
<dbReference type="Pfam" id="PF12697">
    <property type="entry name" value="Abhydrolase_6"/>
    <property type="match status" value="1"/>
</dbReference>
<name>A0A367Y7G9_9MICO</name>
<dbReference type="PANTHER" id="PTHR43358">
    <property type="entry name" value="ALPHA/BETA-HYDROLASE"/>
    <property type="match status" value="1"/>
</dbReference>
<protein>
    <submittedName>
        <fullName evidence="2">Alpha/beta fold hydrolase</fullName>
    </submittedName>
</protein>
<evidence type="ECO:0000259" key="1">
    <source>
        <dbReference type="Pfam" id="PF12697"/>
    </source>
</evidence>
<dbReference type="PANTHER" id="PTHR43358:SF4">
    <property type="entry name" value="ALPHA_BETA HYDROLASE FOLD-1 DOMAIN-CONTAINING PROTEIN"/>
    <property type="match status" value="1"/>
</dbReference>
<proteinExistence type="predicted"/>
<dbReference type="EMBL" id="QORO01000001">
    <property type="protein sequence ID" value="RCK61767.1"/>
    <property type="molecule type" value="Genomic_DNA"/>
</dbReference>
<evidence type="ECO:0000313" key="2">
    <source>
        <dbReference type="EMBL" id="RCK61767.1"/>
    </source>
</evidence>
<dbReference type="InterPro" id="IPR000073">
    <property type="entry name" value="AB_hydrolase_1"/>
</dbReference>
<dbReference type="AlphaFoldDB" id="A0A367Y7G9"/>
<keyword evidence="3" id="KW-1185">Reference proteome</keyword>
<feature type="domain" description="AB hydrolase-1" evidence="1">
    <location>
        <begin position="172"/>
        <end position="362"/>
    </location>
</feature>
<dbReference type="SUPFAM" id="SSF53474">
    <property type="entry name" value="alpha/beta-Hydrolases"/>
    <property type="match status" value="1"/>
</dbReference>
<keyword evidence="2" id="KW-0378">Hydrolase</keyword>
<dbReference type="OrthoDB" id="8111537at2"/>
<reference evidence="2 3" key="1">
    <citation type="submission" date="2018-07" db="EMBL/GenBank/DDBJ databases">
        <title>Microbacterium endoborsara sp. nov., a novel actinobacterium isolated from Borszczowia aralocaspica.</title>
        <authorList>
            <person name="An D."/>
        </authorList>
    </citation>
    <scope>NUCLEOTIDE SEQUENCE [LARGE SCALE GENOMIC DNA]</scope>
    <source>
        <strain evidence="2 3">C1.15228</strain>
    </source>
</reference>
<evidence type="ECO:0000313" key="3">
    <source>
        <dbReference type="Proteomes" id="UP000253508"/>
    </source>
</evidence>
<organism evidence="2 3">
    <name type="scientific">Microbacterium sorbitolivorans</name>
    <dbReference type="NCBI Taxonomy" id="1867410"/>
    <lineage>
        <taxon>Bacteria</taxon>
        <taxon>Bacillati</taxon>
        <taxon>Actinomycetota</taxon>
        <taxon>Actinomycetes</taxon>
        <taxon>Micrococcales</taxon>
        <taxon>Microbacteriaceae</taxon>
        <taxon>Microbacterium</taxon>
    </lineage>
</organism>
<dbReference type="GO" id="GO:0016787">
    <property type="term" value="F:hydrolase activity"/>
    <property type="evidence" value="ECO:0007669"/>
    <property type="project" value="UniProtKB-KW"/>
</dbReference>
<dbReference type="InterPro" id="IPR052920">
    <property type="entry name" value="DNA-binding_regulatory"/>
</dbReference>
<comment type="caution">
    <text evidence="2">The sequence shown here is derived from an EMBL/GenBank/DDBJ whole genome shotgun (WGS) entry which is preliminary data.</text>
</comment>
<accession>A0A367Y7G9</accession>